<dbReference type="SMART" id="SM00091">
    <property type="entry name" value="PAS"/>
    <property type="match status" value="5"/>
</dbReference>
<dbReference type="SMART" id="SM00387">
    <property type="entry name" value="HATPase_c"/>
    <property type="match status" value="1"/>
</dbReference>
<dbReference type="SMART" id="SM00388">
    <property type="entry name" value="HisKA"/>
    <property type="match status" value="1"/>
</dbReference>
<feature type="domain" description="PAS" evidence="7">
    <location>
        <begin position="254"/>
        <end position="324"/>
    </location>
</feature>
<dbReference type="PANTHER" id="PTHR43304:SF1">
    <property type="entry name" value="PAC DOMAIN-CONTAINING PROTEIN"/>
    <property type="match status" value="1"/>
</dbReference>
<dbReference type="PROSITE" id="PS50113">
    <property type="entry name" value="PAC"/>
    <property type="match status" value="2"/>
</dbReference>
<dbReference type="Gene3D" id="3.30.565.10">
    <property type="entry name" value="Histidine kinase-like ATPase, C-terminal domain"/>
    <property type="match status" value="1"/>
</dbReference>
<name>A0A5N1J9E2_9BACT</name>
<dbReference type="InterPro" id="IPR000700">
    <property type="entry name" value="PAS-assoc_C"/>
</dbReference>
<dbReference type="PRINTS" id="PR00344">
    <property type="entry name" value="BCTRLSENSOR"/>
</dbReference>
<dbReference type="EC" id="2.7.13.3" evidence="2"/>
<dbReference type="PROSITE" id="PS50112">
    <property type="entry name" value="PAS"/>
    <property type="match status" value="5"/>
</dbReference>
<evidence type="ECO:0000256" key="2">
    <source>
        <dbReference type="ARBA" id="ARBA00012438"/>
    </source>
</evidence>
<evidence type="ECO:0000259" key="6">
    <source>
        <dbReference type="PROSITE" id="PS50109"/>
    </source>
</evidence>
<evidence type="ECO:0000259" key="7">
    <source>
        <dbReference type="PROSITE" id="PS50112"/>
    </source>
</evidence>
<feature type="domain" description="PAS" evidence="7">
    <location>
        <begin position="126"/>
        <end position="198"/>
    </location>
</feature>
<keyword evidence="4" id="KW-0808">Transferase</keyword>
<dbReference type="InterPro" id="IPR013655">
    <property type="entry name" value="PAS_fold_3"/>
</dbReference>
<keyword evidence="3" id="KW-0597">Phosphoprotein</keyword>
<dbReference type="InterPro" id="IPR052162">
    <property type="entry name" value="Sensor_kinase/Photoreceptor"/>
</dbReference>
<dbReference type="SMART" id="SM00086">
    <property type="entry name" value="PAC"/>
    <property type="match status" value="2"/>
</dbReference>
<keyword evidence="5" id="KW-0418">Kinase</keyword>
<dbReference type="InterPro" id="IPR003594">
    <property type="entry name" value="HATPase_dom"/>
</dbReference>
<dbReference type="GO" id="GO:0000155">
    <property type="term" value="F:phosphorelay sensor kinase activity"/>
    <property type="evidence" value="ECO:0007669"/>
    <property type="project" value="InterPro"/>
</dbReference>
<feature type="domain" description="PAC" evidence="8">
    <location>
        <begin position="563"/>
        <end position="617"/>
    </location>
</feature>
<dbReference type="NCBIfam" id="TIGR00229">
    <property type="entry name" value="sensory_box"/>
    <property type="match status" value="5"/>
</dbReference>
<dbReference type="Pfam" id="PF08447">
    <property type="entry name" value="PAS_3"/>
    <property type="match status" value="1"/>
</dbReference>
<dbReference type="InterPro" id="IPR000014">
    <property type="entry name" value="PAS"/>
</dbReference>
<evidence type="ECO:0000259" key="8">
    <source>
        <dbReference type="PROSITE" id="PS50113"/>
    </source>
</evidence>
<evidence type="ECO:0000256" key="1">
    <source>
        <dbReference type="ARBA" id="ARBA00000085"/>
    </source>
</evidence>
<proteinExistence type="predicted"/>
<dbReference type="SUPFAM" id="SSF55874">
    <property type="entry name" value="ATPase domain of HSP90 chaperone/DNA topoisomerase II/histidine kinase"/>
    <property type="match status" value="1"/>
</dbReference>
<dbReference type="RefSeq" id="WP_150901750.1">
    <property type="nucleotide sequence ID" value="NZ_VTWT01000001.1"/>
</dbReference>
<protein>
    <recommendedName>
        <fullName evidence="2">histidine kinase</fullName>
        <ecNumber evidence="2">2.7.13.3</ecNumber>
    </recommendedName>
</protein>
<keyword evidence="10" id="KW-1185">Reference proteome</keyword>
<feature type="domain" description="PAS" evidence="7">
    <location>
        <begin position="4"/>
        <end position="50"/>
    </location>
</feature>
<dbReference type="Gene3D" id="3.30.450.20">
    <property type="entry name" value="PAS domain"/>
    <property type="match status" value="5"/>
</dbReference>
<dbReference type="Proteomes" id="UP000326570">
    <property type="component" value="Unassembled WGS sequence"/>
</dbReference>
<feature type="domain" description="PAC" evidence="8">
    <location>
        <begin position="202"/>
        <end position="253"/>
    </location>
</feature>
<dbReference type="InterPro" id="IPR013656">
    <property type="entry name" value="PAS_4"/>
</dbReference>
<dbReference type="PROSITE" id="PS50109">
    <property type="entry name" value="HIS_KIN"/>
    <property type="match status" value="1"/>
</dbReference>
<dbReference type="Pfam" id="PF08448">
    <property type="entry name" value="PAS_4"/>
    <property type="match status" value="2"/>
</dbReference>
<dbReference type="AlphaFoldDB" id="A0A5N1J9E2"/>
<organism evidence="9 10">
    <name type="scientific">Adhaeribacter soli</name>
    <dbReference type="NCBI Taxonomy" id="2607655"/>
    <lineage>
        <taxon>Bacteria</taxon>
        <taxon>Pseudomonadati</taxon>
        <taxon>Bacteroidota</taxon>
        <taxon>Cytophagia</taxon>
        <taxon>Cytophagales</taxon>
        <taxon>Hymenobacteraceae</taxon>
        <taxon>Adhaeribacter</taxon>
    </lineage>
</organism>
<evidence type="ECO:0000256" key="3">
    <source>
        <dbReference type="ARBA" id="ARBA00022553"/>
    </source>
</evidence>
<dbReference type="Pfam" id="PF02518">
    <property type="entry name" value="HATPase_c"/>
    <property type="match status" value="1"/>
</dbReference>
<dbReference type="SUPFAM" id="SSF55785">
    <property type="entry name" value="PYP-like sensor domain (PAS domain)"/>
    <property type="match status" value="5"/>
</dbReference>
<dbReference type="InterPro" id="IPR001610">
    <property type="entry name" value="PAC"/>
</dbReference>
<evidence type="ECO:0000256" key="5">
    <source>
        <dbReference type="ARBA" id="ARBA00022777"/>
    </source>
</evidence>
<comment type="caution">
    <text evidence="9">The sequence shown here is derived from an EMBL/GenBank/DDBJ whole genome shotgun (WGS) entry which is preliminary data.</text>
</comment>
<feature type="domain" description="PAS" evidence="7">
    <location>
        <begin position="378"/>
        <end position="430"/>
    </location>
</feature>
<dbReference type="InterPro" id="IPR005467">
    <property type="entry name" value="His_kinase_dom"/>
</dbReference>
<dbReference type="InterPro" id="IPR004358">
    <property type="entry name" value="Sig_transdc_His_kin-like_C"/>
</dbReference>
<evidence type="ECO:0000313" key="10">
    <source>
        <dbReference type="Proteomes" id="UP000326570"/>
    </source>
</evidence>
<feature type="domain" description="Histidine kinase" evidence="6">
    <location>
        <begin position="635"/>
        <end position="848"/>
    </location>
</feature>
<dbReference type="CDD" id="cd00082">
    <property type="entry name" value="HisKA"/>
    <property type="match status" value="1"/>
</dbReference>
<dbReference type="InterPro" id="IPR035965">
    <property type="entry name" value="PAS-like_dom_sf"/>
</dbReference>
<dbReference type="InterPro" id="IPR036890">
    <property type="entry name" value="HATPase_C_sf"/>
</dbReference>
<reference evidence="9 10" key="1">
    <citation type="submission" date="2019-09" db="EMBL/GenBank/DDBJ databases">
        <title>Genome sequence of Adhaeribacter sp. M2.</title>
        <authorList>
            <person name="Srinivasan S."/>
        </authorList>
    </citation>
    <scope>NUCLEOTIDE SEQUENCE [LARGE SCALE GENOMIC DNA]</scope>
    <source>
        <strain evidence="9 10">M2</strain>
    </source>
</reference>
<comment type="catalytic activity">
    <reaction evidence="1">
        <text>ATP + protein L-histidine = ADP + protein N-phospho-L-histidine.</text>
        <dbReference type="EC" id="2.7.13.3"/>
    </reaction>
</comment>
<dbReference type="EMBL" id="VTWT01000001">
    <property type="protein sequence ID" value="KAA9345608.1"/>
    <property type="molecule type" value="Genomic_DNA"/>
</dbReference>
<dbReference type="CDD" id="cd00130">
    <property type="entry name" value="PAS"/>
    <property type="match status" value="5"/>
</dbReference>
<evidence type="ECO:0000256" key="4">
    <source>
        <dbReference type="ARBA" id="ARBA00022679"/>
    </source>
</evidence>
<gene>
    <name evidence="9" type="ORF">F0P94_00525</name>
</gene>
<dbReference type="PANTHER" id="PTHR43304">
    <property type="entry name" value="PHYTOCHROME-LIKE PROTEIN CPH1"/>
    <property type="match status" value="1"/>
</dbReference>
<dbReference type="SUPFAM" id="SSF47384">
    <property type="entry name" value="Homodimeric domain of signal transducing histidine kinase"/>
    <property type="match status" value="1"/>
</dbReference>
<evidence type="ECO:0000313" key="9">
    <source>
        <dbReference type="EMBL" id="KAA9345608.1"/>
    </source>
</evidence>
<dbReference type="Pfam" id="PF13426">
    <property type="entry name" value="PAS_9"/>
    <property type="match status" value="2"/>
</dbReference>
<feature type="domain" description="PAS" evidence="7">
    <location>
        <begin position="491"/>
        <end position="562"/>
    </location>
</feature>
<dbReference type="InterPro" id="IPR036097">
    <property type="entry name" value="HisK_dim/P_sf"/>
</dbReference>
<dbReference type="Pfam" id="PF00512">
    <property type="entry name" value="HisKA"/>
    <property type="match status" value="1"/>
</dbReference>
<sequence length="848" mass="95552">MNQNYDFLASVCSCANDLICVLNQDGEFLFSGGGVYPLTGFLPEELTGRSIKTLCSASGWETMRQGFDRLTQGLAAPLFETQLQHRTGEWKRIQWSLSPSGEEGALVAIGRELPAKNIVQTGEFRHEALYRILVAHGTDMAALINEKGEYIYIGGSSNALTSLGYRPENLLGRSFLEFTHPEDLAKLQALLAETLAATQPIQIPELRFRDATGNWHWVEVTVINQLYNPKINALIVTSHDITERIQTRQQLQESEQRFKALFENNPSTILLEDRNGMVLDVNPALLHKFGVQKADVVNHSIYSFLPADLVPVCKEMIQRVLAGNKLKFELELPVCGQENRILEVNKIPVKIGSEIAAVYTIAKDITQVTTYYKTVQRQAQKLNTIFESITDAFFTLDRNWHFTSINSEFARVLGVDRNDLIGQKLSVLNLGKAYKKYFKQLKQAAETGESIHFEIFLNHKLIWLEVRVFPSEEGLSVYFTDVTEKVKARQELEKLSLVANKTINGVIFIDAGKIIEWVNEGFTNLTGYTAAEAIGQNAGHLLHGPDTDQAVSARIKNNLQFHKPFREEILNYKKTGEKLWFALDFSPVLNNEGKLSRYIVIQTDITYRKEAEAAQLQLTKDLYRQNRDMQQFTYIVSHNLRGPVANAMGYAQVLTETNPDTPVFREMLANLKTSVFRLDGVLKDLNQILSIRDNKDNIGLEKVDLAANCRKAVASLQESLESCQAEVKLDIKEGTLVHGNKTYLHSVFYNLLSNAIKYRSPERRLQITIATTEQGFKGTTISFSDNGSGFDLQKAGDQVFKLYKRFHHHTEGRGIGLFLVKTHIEAMGGQIEVSSQVDNGTTFLIQLK</sequence>
<dbReference type="Gene3D" id="1.10.287.130">
    <property type="match status" value="1"/>
</dbReference>
<accession>A0A5N1J9E2</accession>
<dbReference type="InterPro" id="IPR003661">
    <property type="entry name" value="HisK_dim/P_dom"/>
</dbReference>